<dbReference type="PANTHER" id="PTHR37456:SF6">
    <property type="entry name" value="COLLAGEN ALPHA-1(XXIII) CHAIN-LIKE ISOFORM X2"/>
    <property type="match status" value="1"/>
</dbReference>
<feature type="compositionally biased region" description="Basic and acidic residues" evidence="1">
    <location>
        <begin position="344"/>
        <end position="385"/>
    </location>
</feature>
<feature type="compositionally biased region" description="Basic and acidic residues" evidence="1">
    <location>
        <begin position="224"/>
        <end position="246"/>
    </location>
</feature>
<dbReference type="PANTHER" id="PTHR37456">
    <property type="entry name" value="SI:CH211-266K2.1"/>
    <property type="match status" value="1"/>
</dbReference>
<evidence type="ECO:0000313" key="4">
    <source>
        <dbReference type="RefSeq" id="XP_018010100.2"/>
    </source>
</evidence>
<feature type="compositionally biased region" description="Basic and acidic residues" evidence="1">
    <location>
        <begin position="696"/>
        <end position="716"/>
    </location>
</feature>
<dbReference type="GO" id="GO:0005581">
    <property type="term" value="C:collagen trimer"/>
    <property type="evidence" value="ECO:0007669"/>
    <property type="project" value="UniProtKB-KW"/>
</dbReference>
<dbReference type="Proteomes" id="UP000694843">
    <property type="component" value="Unplaced"/>
</dbReference>
<proteinExistence type="predicted"/>
<keyword evidence="4" id="KW-0176">Collagen</keyword>
<name>A0A8B7N8Y0_HYAAZ</name>
<dbReference type="RefSeq" id="XP_018010100.2">
    <property type="nucleotide sequence ID" value="XM_018154611.2"/>
</dbReference>
<protein>
    <submittedName>
        <fullName evidence="4">Collagen alpha-5(IV) chain isoform X1</fullName>
    </submittedName>
</protein>
<dbReference type="AlphaFoldDB" id="A0A8B7N8Y0"/>
<dbReference type="InterPro" id="IPR002557">
    <property type="entry name" value="Chitin-bd_dom"/>
</dbReference>
<feature type="compositionally biased region" description="Basic and acidic residues" evidence="1">
    <location>
        <begin position="723"/>
        <end position="749"/>
    </location>
</feature>
<dbReference type="OMA" id="PLQCASF"/>
<feature type="region of interest" description="Disordered" evidence="1">
    <location>
        <begin position="193"/>
        <end position="803"/>
    </location>
</feature>
<feature type="compositionally biased region" description="Basic and acidic residues" evidence="1">
    <location>
        <begin position="629"/>
        <end position="689"/>
    </location>
</feature>
<feature type="compositionally biased region" description="Basic and acidic residues" evidence="1">
    <location>
        <begin position="489"/>
        <end position="520"/>
    </location>
</feature>
<dbReference type="InterPro" id="IPR050938">
    <property type="entry name" value="Collagen_Structural_Proteins"/>
</dbReference>
<feature type="compositionally biased region" description="Basic and acidic residues" evidence="1">
    <location>
        <begin position="757"/>
        <end position="769"/>
    </location>
</feature>
<feature type="domain" description="Chitin-binding type-2" evidence="2">
    <location>
        <begin position="1140"/>
        <end position="1205"/>
    </location>
</feature>
<evidence type="ECO:0000256" key="1">
    <source>
        <dbReference type="SAM" id="MobiDB-lite"/>
    </source>
</evidence>
<dbReference type="OrthoDB" id="6778368at2759"/>
<dbReference type="GeneID" id="108667568"/>
<dbReference type="PROSITE" id="PS50940">
    <property type="entry name" value="CHIT_BIND_II"/>
    <property type="match status" value="1"/>
</dbReference>
<accession>A0A8B7N8Y0</accession>
<feature type="compositionally biased region" description="Basic and acidic residues" evidence="1">
    <location>
        <begin position="392"/>
        <end position="457"/>
    </location>
</feature>
<dbReference type="GO" id="GO:0005576">
    <property type="term" value="C:extracellular region"/>
    <property type="evidence" value="ECO:0007669"/>
    <property type="project" value="InterPro"/>
</dbReference>
<feature type="compositionally biased region" description="Basic and acidic residues" evidence="1">
    <location>
        <begin position="464"/>
        <end position="482"/>
    </location>
</feature>
<keyword evidence="3" id="KW-1185">Reference proteome</keyword>
<organism evidence="3 4">
    <name type="scientific">Hyalella azteca</name>
    <name type="common">Amphipod</name>
    <dbReference type="NCBI Taxonomy" id="294128"/>
    <lineage>
        <taxon>Eukaryota</taxon>
        <taxon>Metazoa</taxon>
        <taxon>Ecdysozoa</taxon>
        <taxon>Arthropoda</taxon>
        <taxon>Crustacea</taxon>
        <taxon>Multicrustacea</taxon>
        <taxon>Malacostraca</taxon>
        <taxon>Eumalacostraca</taxon>
        <taxon>Peracarida</taxon>
        <taxon>Amphipoda</taxon>
        <taxon>Senticaudata</taxon>
        <taxon>Talitrida</taxon>
        <taxon>Talitroidea</taxon>
        <taxon>Hyalellidae</taxon>
        <taxon>Hyalella</taxon>
    </lineage>
</organism>
<evidence type="ECO:0000313" key="3">
    <source>
        <dbReference type="Proteomes" id="UP000694843"/>
    </source>
</evidence>
<feature type="compositionally biased region" description="Basic and acidic residues" evidence="1">
    <location>
        <begin position="527"/>
        <end position="621"/>
    </location>
</feature>
<dbReference type="GO" id="GO:0008061">
    <property type="term" value="F:chitin binding"/>
    <property type="evidence" value="ECO:0007669"/>
    <property type="project" value="InterPro"/>
</dbReference>
<gene>
    <name evidence="4" type="primary">LOC108667568</name>
</gene>
<feature type="compositionally biased region" description="Basic and acidic residues" evidence="1">
    <location>
        <begin position="305"/>
        <end position="315"/>
    </location>
</feature>
<dbReference type="KEGG" id="hazt:108667568"/>
<evidence type="ECO:0000259" key="2">
    <source>
        <dbReference type="PROSITE" id="PS50940"/>
    </source>
</evidence>
<sequence>MEVIRTCNADKLCLRQQGNTKLAQIQPLCTNGEVLNIANGKCENLHTLRRLRCLGTTPTGVKCQRRRGPCTSYSRCQKPGLAVTEGRQGLPGPVLGCDSFYDCTSKHRPEATGNQFKVCLPGETFSSDYLTCLHIPHNGSTCIDPGPYNSNANFLILEYLNKWDKISNKGPEQSVGIDGHDILPEDQTTAGTMIQENTGRPGKPGPHGIPGRPGTDGRPGRPGTDGRPERPGTDGRPERPGTDGRPGRPGTDGRPGRPGTDGRPGRPGTHGRPGRPGTDDRPDTGGRPGRPGTDDRPGRPGANDKTGRPDADSRPGRPSTSDRPVRPVTPGRPSTNGRPGQPDTEGRPGRPGRPDIDGRPGRPDSDGKPGRPDTDGRPGRPDTDGRPGQPDTDGRPGRPDSDGKPGRPDSDGKPGRPDSDGRPGRPDTDGKPGRPDSDGRPGRPDIDGRPGRPDSDGKPGLPDSDGRPGRPDTDGKPGRPDSDGNPGRPDSDGRPGRPDSDGKPGRPDIDGRPGRPDSDGKPGQPDSDGRPGRPDSDGHPGRPDTDGKPGRPDSDGRPGRPDSDGKPGRPDTDGKPGRPDSDGRPGRPDTDGKPGRPDTDGRPGRPDSDGKPGRPDSDGKPLRPVSDGRPGRPDTDGKPGRPESDGRPGRPDSDGKPGRPDSDGKPERRGSDGRPGRPDTDGKPGRPDSDGNPGRPDSDGRPGRPDTDGKPGRPDSDGNPGRPDSDGRPRRPDIDGRPGRLDTDGRPSKPDITGRPGRPDAGGRPRATDEGSVSGGRPLPEARPISVSRTVSSGKPIGNAGWPIRSGLQAAATRLDALRPQQLTRLSSTSEQQTGLDPMLLPVSGHVEPNNSKRQMVEYAPYSLSLEILDSPANVEVNYLGVKDAPPQQKVSLTRVGNGDVRAKTRSKLPGGPVSIGDSWKIFERNRLKINDHEFSGNTQLPINWFKIYNKYNQQAEGSITDNIYSEIYQSNDRNGAEEESLPVEQRPSNSLSLVRDSAISSKNQRFLSSPRNSKMNPTTAKMNDVLENFGCQSIGDRPTANGHRNVNCTIKSICNDEGIQIEELVGCETYLECVATKDGSLQLAELPCSNARHFYSYKHGMCGDESTFGGEACHEQGSSLHERCTSHGHIPSLTTAGRKRLCRTQAPCYVQREGRELCRQYYQCYTSEGREGRKFFSSRLKSCPRGHLFSYQLMACVEPQTGRC</sequence>
<reference evidence="4" key="1">
    <citation type="submission" date="2025-08" db="UniProtKB">
        <authorList>
            <consortium name="RefSeq"/>
        </authorList>
    </citation>
    <scope>IDENTIFICATION</scope>
    <source>
        <tissue evidence="4">Whole organism</tissue>
    </source>
</reference>